<dbReference type="SUPFAM" id="SSF52490">
    <property type="entry name" value="Tubulin nucleotide-binding domain-like"/>
    <property type="match status" value="1"/>
</dbReference>
<evidence type="ECO:0000313" key="10">
    <source>
        <dbReference type="EMBL" id="SDD94916.1"/>
    </source>
</evidence>
<dbReference type="GO" id="GO:0043093">
    <property type="term" value="P:FtsZ-dependent cytokinesis"/>
    <property type="evidence" value="ECO:0007669"/>
    <property type="project" value="UniProtKB-UniRule"/>
</dbReference>
<dbReference type="SMART" id="SM00865">
    <property type="entry name" value="Tubulin_C"/>
    <property type="match status" value="1"/>
</dbReference>
<evidence type="ECO:0000256" key="3">
    <source>
        <dbReference type="ARBA" id="ARBA00022741"/>
    </source>
</evidence>
<evidence type="ECO:0000259" key="9">
    <source>
        <dbReference type="SMART" id="SM00865"/>
    </source>
</evidence>
<dbReference type="InterPro" id="IPR018316">
    <property type="entry name" value="Tubulin/FtsZ_2-layer-sand-dom"/>
</dbReference>
<feature type="binding site" evidence="5">
    <location>
        <begin position="137"/>
        <end position="141"/>
    </location>
    <ligand>
        <name>GTP</name>
        <dbReference type="ChEBI" id="CHEBI:37565"/>
    </ligand>
</feature>
<dbReference type="Pfam" id="PF12327">
    <property type="entry name" value="FtsZ_C"/>
    <property type="match status" value="1"/>
</dbReference>
<feature type="domain" description="Tubulin/FtsZ 2-layer sandwich" evidence="9">
    <location>
        <begin position="323"/>
        <end position="442"/>
    </location>
</feature>
<dbReference type="CDD" id="cd02201">
    <property type="entry name" value="FtsZ_type1"/>
    <property type="match status" value="1"/>
</dbReference>
<dbReference type="FunFam" id="3.40.50.1440:FF:000001">
    <property type="entry name" value="Cell division protein FtsZ"/>
    <property type="match status" value="1"/>
</dbReference>
<name>A0A1G6YZC5_9PROT</name>
<dbReference type="InterPro" id="IPR024757">
    <property type="entry name" value="FtsZ_C"/>
</dbReference>
<dbReference type="GO" id="GO:0000917">
    <property type="term" value="P:division septum assembly"/>
    <property type="evidence" value="ECO:0007669"/>
    <property type="project" value="UniProtKB-KW"/>
</dbReference>
<dbReference type="Pfam" id="PF00091">
    <property type="entry name" value="Tubulin"/>
    <property type="match status" value="1"/>
</dbReference>
<dbReference type="FunFam" id="3.30.1330.20:FF:000011">
    <property type="entry name" value="Cell division protein FtsZ"/>
    <property type="match status" value="1"/>
</dbReference>
<evidence type="ECO:0000256" key="6">
    <source>
        <dbReference type="NCBIfam" id="TIGR00065"/>
    </source>
</evidence>
<feature type="binding site" evidence="5">
    <location>
        <position position="259"/>
    </location>
    <ligand>
        <name>GTP</name>
        <dbReference type="ChEBI" id="CHEBI:37565"/>
    </ligand>
</feature>
<feature type="compositionally biased region" description="Basic and acidic residues" evidence="7">
    <location>
        <begin position="747"/>
        <end position="760"/>
    </location>
</feature>
<feature type="region of interest" description="Disordered" evidence="7">
    <location>
        <begin position="471"/>
        <end position="773"/>
    </location>
</feature>
<accession>A0A1G6YZC5</accession>
<feature type="binding site" evidence="5">
    <location>
        <position position="303"/>
    </location>
    <ligand>
        <name>GTP</name>
        <dbReference type="ChEBI" id="CHEBI:37565"/>
    </ligand>
</feature>
<feature type="region of interest" description="Disordered" evidence="7">
    <location>
        <begin position="1"/>
        <end position="110"/>
    </location>
</feature>
<dbReference type="InterPro" id="IPR000158">
    <property type="entry name" value="Cell_div_FtsZ"/>
</dbReference>
<feature type="compositionally biased region" description="Basic and acidic residues" evidence="7">
    <location>
        <begin position="678"/>
        <end position="701"/>
    </location>
</feature>
<keyword evidence="5" id="KW-0717">Septation</keyword>
<dbReference type="PROSITE" id="PS01134">
    <property type="entry name" value="FTSZ_1"/>
    <property type="match status" value="1"/>
</dbReference>
<evidence type="ECO:0000256" key="1">
    <source>
        <dbReference type="ARBA" id="ARBA00009690"/>
    </source>
</evidence>
<keyword evidence="2 5" id="KW-0963">Cytoplasm</keyword>
<feature type="compositionally biased region" description="Low complexity" evidence="7">
    <location>
        <begin position="12"/>
        <end position="22"/>
    </location>
</feature>
<dbReference type="PANTHER" id="PTHR30314:SF3">
    <property type="entry name" value="MITOCHONDRIAL DIVISION PROTEIN FSZA"/>
    <property type="match status" value="1"/>
</dbReference>
<feature type="compositionally biased region" description="Basic and acidic residues" evidence="7">
    <location>
        <begin position="513"/>
        <end position="527"/>
    </location>
</feature>
<dbReference type="Gene3D" id="3.40.50.1440">
    <property type="entry name" value="Tubulin/FtsZ, GTPase domain"/>
    <property type="match status" value="1"/>
</dbReference>
<feature type="compositionally biased region" description="Basic and acidic residues" evidence="7">
    <location>
        <begin position="713"/>
        <end position="732"/>
    </location>
</feature>
<dbReference type="InterPro" id="IPR036525">
    <property type="entry name" value="Tubulin/FtsZ_GTPase_sf"/>
</dbReference>
<keyword evidence="3 5" id="KW-0547">Nucleotide-binding</keyword>
<dbReference type="PRINTS" id="PR00423">
    <property type="entry name" value="CELLDVISFTSZ"/>
</dbReference>
<feature type="binding site" evidence="5">
    <location>
        <position position="255"/>
    </location>
    <ligand>
        <name>GTP</name>
        <dbReference type="ChEBI" id="CHEBI:37565"/>
    </ligand>
</feature>
<evidence type="ECO:0000256" key="5">
    <source>
        <dbReference type="HAMAP-Rule" id="MF_00909"/>
    </source>
</evidence>
<dbReference type="STRING" id="69960.SAMN05421720_102163"/>
<dbReference type="Gene3D" id="3.30.1330.20">
    <property type="entry name" value="Tubulin/FtsZ, C-terminal domain"/>
    <property type="match status" value="1"/>
</dbReference>
<evidence type="ECO:0000313" key="11">
    <source>
        <dbReference type="Proteomes" id="UP000199412"/>
    </source>
</evidence>
<keyword evidence="4 5" id="KW-0342">GTP-binding</keyword>
<dbReference type="GO" id="GO:0032153">
    <property type="term" value="C:cell division site"/>
    <property type="evidence" value="ECO:0007669"/>
    <property type="project" value="UniProtKB-UniRule"/>
</dbReference>
<keyword evidence="5 10" id="KW-0132">Cell division</keyword>
<reference evidence="10 11" key="1">
    <citation type="submission" date="2016-10" db="EMBL/GenBank/DDBJ databases">
        <authorList>
            <person name="de Groot N.N."/>
        </authorList>
    </citation>
    <scope>NUCLEOTIDE SEQUENCE [LARGE SCALE GENOMIC DNA]</scope>
    <source>
        <strain evidence="10 11">ATCC 700224</strain>
    </source>
</reference>
<sequence>MTHPGDDLFELAGAASAPAPEAMDGPERFPTAGTGQDPSDFAATAEPTDTNTTGPGLATEGAVLPTPPVPTPAARPTDQESDNRSSINPADGRSGHDAPRPTQPETHTEANMTISLGVPDDIEPQMKPRITVIGVGGAGGNAVNNMIEARLEGVEFVVANTDAQALAQARTDRRIQLGGETTHGLGSGARPDIGRAAAEESYEAIASELKGSHMCFITAGMGGGTGTGAAPVAARCARDMGILTVGVVTKPFQFEGSHRMRLAEGGIEELSQYVDTLIIIPNQNLFRVANEKTTFADAFKMADNVLYAGVRSVTDLMIMPGLINLDFADVRTVMMDMGRAMMGTGEASGDNRAIEAAEAAIANPLLEETSMRGARGVLINITGGNDLTLYELDEAANRIREEIKCEDANVIFGSCLDSSLDGTMRVSVVASGIDAVSQARPSDSGDAAGSGFGLGLAAASKVAAATGGADRAARAPASAPKTEPATPERPAAVARQGDDLIDPSMVLGSDSDGEVRPAARETHEDRAAPAATAPASRPAQGAPRPAPREVTRPPFRAQPGSAPTPANAPASATGHRAFIPQPPTHSNPAQAPASAPAARLTPGAAPSPGQAFGGGGQGNAEVVGQIDLSRQVHGQTALDPRYAERHAAHSHAPAPRQGQDPQRAAMQPGLRAAPSARSGDRDNHPDHGRGPEHGETRRERPSLFQRMTGFGRARADEEERDHGHGHHLGEARHGHHGQSAAPGPMRIDPEDRPVTSHQEDQLEIPAFLRRQAN</sequence>
<dbReference type="GO" id="GO:0005737">
    <property type="term" value="C:cytoplasm"/>
    <property type="evidence" value="ECO:0007669"/>
    <property type="project" value="UniProtKB-SubCell"/>
</dbReference>
<gene>
    <name evidence="5" type="primary">ftsZ</name>
    <name evidence="10" type="ORF">SAMN05421720_102163</name>
</gene>
<feature type="compositionally biased region" description="Low complexity" evidence="7">
    <location>
        <begin position="471"/>
        <end position="480"/>
    </location>
</feature>
<dbReference type="EMBL" id="FNAP01000002">
    <property type="protein sequence ID" value="SDD94916.1"/>
    <property type="molecule type" value="Genomic_DNA"/>
</dbReference>
<dbReference type="GO" id="GO:0003924">
    <property type="term" value="F:GTPase activity"/>
    <property type="evidence" value="ECO:0007669"/>
    <property type="project" value="UniProtKB-UniRule"/>
</dbReference>
<keyword evidence="5" id="KW-0131">Cell cycle</keyword>
<feature type="domain" description="Tubulin/FtsZ GTPase" evidence="8">
    <location>
        <begin position="129"/>
        <end position="321"/>
    </location>
</feature>
<dbReference type="InterPro" id="IPR037103">
    <property type="entry name" value="Tubulin/FtsZ-like_C"/>
</dbReference>
<organism evidence="10 11">
    <name type="scientific">Rhodospira trueperi</name>
    <dbReference type="NCBI Taxonomy" id="69960"/>
    <lineage>
        <taxon>Bacteria</taxon>
        <taxon>Pseudomonadati</taxon>
        <taxon>Pseudomonadota</taxon>
        <taxon>Alphaproteobacteria</taxon>
        <taxon>Rhodospirillales</taxon>
        <taxon>Rhodospirillaceae</taxon>
        <taxon>Rhodospira</taxon>
    </lineage>
</organism>
<protein>
    <recommendedName>
        <fullName evidence="5 6">Cell division protein FtsZ</fullName>
    </recommendedName>
</protein>
<dbReference type="HAMAP" id="MF_00909">
    <property type="entry name" value="FtsZ"/>
    <property type="match status" value="1"/>
</dbReference>
<evidence type="ECO:0000256" key="2">
    <source>
        <dbReference type="ARBA" id="ARBA00022490"/>
    </source>
</evidence>
<dbReference type="SUPFAM" id="SSF55307">
    <property type="entry name" value="Tubulin C-terminal domain-like"/>
    <property type="match status" value="1"/>
</dbReference>
<proteinExistence type="inferred from homology"/>
<dbReference type="SMART" id="SM00864">
    <property type="entry name" value="Tubulin"/>
    <property type="match status" value="1"/>
</dbReference>
<keyword evidence="11" id="KW-1185">Reference proteome</keyword>
<evidence type="ECO:0000256" key="4">
    <source>
        <dbReference type="ARBA" id="ARBA00023134"/>
    </source>
</evidence>
<dbReference type="Proteomes" id="UP000199412">
    <property type="component" value="Unassembled WGS sequence"/>
</dbReference>
<dbReference type="InterPro" id="IPR008280">
    <property type="entry name" value="Tub_FtsZ_C"/>
</dbReference>
<feature type="binding site" evidence="5">
    <location>
        <begin position="224"/>
        <end position="226"/>
    </location>
    <ligand>
        <name>GTP</name>
        <dbReference type="ChEBI" id="CHEBI:37565"/>
    </ligand>
</feature>
<evidence type="ECO:0000259" key="8">
    <source>
        <dbReference type="SMART" id="SM00864"/>
    </source>
</evidence>
<feature type="compositionally biased region" description="Low complexity" evidence="7">
    <location>
        <begin position="559"/>
        <end position="574"/>
    </location>
</feature>
<dbReference type="InterPro" id="IPR020805">
    <property type="entry name" value="Cell_div_FtsZ_CS"/>
</dbReference>
<dbReference type="InterPro" id="IPR003008">
    <property type="entry name" value="Tubulin_FtsZ_GTPase"/>
</dbReference>
<comment type="subcellular location">
    <subcellularLocation>
        <location evidence="5">Cytoplasm</location>
    </subcellularLocation>
    <text evidence="5">Assembles at midcell at the inner surface of the cytoplasmic membrane.</text>
</comment>
<dbReference type="InterPro" id="IPR045061">
    <property type="entry name" value="FtsZ/CetZ"/>
</dbReference>
<dbReference type="GO" id="GO:0051258">
    <property type="term" value="P:protein polymerization"/>
    <property type="evidence" value="ECO:0007669"/>
    <property type="project" value="UniProtKB-UniRule"/>
</dbReference>
<dbReference type="AlphaFoldDB" id="A0A1G6YZC5"/>
<dbReference type="NCBIfam" id="TIGR00065">
    <property type="entry name" value="ftsZ"/>
    <property type="match status" value="1"/>
</dbReference>
<dbReference type="PANTHER" id="PTHR30314">
    <property type="entry name" value="CELL DIVISION PROTEIN FTSZ-RELATED"/>
    <property type="match status" value="1"/>
</dbReference>
<evidence type="ECO:0000256" key="7">
    <source>
        <dbReference type="SAM" id="MobiDB-lite"/>
    </source>
</evidence>
<dbReference type="GO" id="GO:0005525">
    <property type="term" value="F:GTP binding"/>
    <property type="evidence" value="ECO:0007669"/>
    <property type="project" value="UniProtKB-UniRule"/>
</dbReference>
<comment type="similarity">
    <text evidence="1 5">Belongs to the FtsZ family.</text>
</comment>
<feature type="compositionally biased region" description="Low complexity" evidence="7">
    <location>
        <begin position="588"/>
        <end position="610"/>
    </location>
</feature>
<feature type="compositionally biased region" description="Low complexity" evidence="7">
    <location>
        <begin position="528"/>
        <end position="543"/>
    </location>
</feature>
<comment type="subunit">
    <text evidence="5">Homodimer. Polymerizes to form a dynamic ring structure in a strictly GTP-dependent manner. Interacts directly with several other division proteins.</text>
</comment>
<comment type="function">
    <text evidence="5">Essential cell division protein that forms a contractile ring structure (Z ring) at the future cell division site. The regulation of the ring assembly controls the timing and the location of cell division. One of the functions of the FtsZ ring is to recruit other cell division proteins to the septum to produce a new cell wall between the dividing cells. Binds GTP and shows GTPase activity.</text>
</comment>